<dbReference type="RefSeq" id="WP_344815000.1">
    <property type="nucleotide sequence ID" value="NZ_BAABCT010000001.1"/>
</dbReference>
<gene>
    <name evidence="1" type="ORF">GCM10022389_02330</name>
</gene>
<evidence type="ECO:0000313" key="1">
    <source>
        <dbReference type="EMBL" id="GAA4061435.1"/>
    </source>
</evidence>
<sequence>MNETKKHIKQICTQIEVSVNRKINSYQDTIWLSDLFKDKKILISASTFARIFGITNSKTKPYKATLDNLAKFLDYKDWENYINYQSKYHSHTNTFLNEDVNGFSKINLEIALLVKNYEAVKLELDKYEKFITINSIHFDVANLIGKYVKINNYDNELLIILAKSAAGRRLFYGCFVDENNENNYFTKAIYNYYLPQVPDFENTLFVTCYILAQKIYFGTIDYPILNSYQNLIKDIDIENLHYHLISRYFECNILIDGTNKILHKNVENYLNLISHFAFIKQKNEWLLARSIKALLHFGFKKELINHKKINEIILTSLMKKRKSNNSAALYIIQLYYLYCNYNLNNGTYHPFYLSNEYLQGNSKEKIAIESATTYVFAKGKNQKLIKQNLQEYCKLNKINWILNLVFKE</sequence>
<name>A0ABP7V8D3_9FLAO</name>
<protein>
    <submittedName>
        <fullName evidence="1">Uncharacterized protein</fullName>
    </submittedName>
</protein>
<accession>A0ABP7V8D3</accession>
<proteinExistence type="predicted"/>
<evidence type="ECO:0000313" key="2">
    <source>
        <dbReference type="Proteomes" id="UP001500367"/>
    </source>
</evidence>
<dbReference type="Proteomes" id="UP001500367">
    <property type="component" value="Unassembled WGS sequence"/>
</dbReference>
<organism evidence="1 2">
    <name type="scientific">Flavobacterium cheonanense</name>
    <dbReference type="NCBI Taxonomy" id="706183"/>
    <lineage>
        <taxon>Bacteria</taxon>
        <taxon>Pseudomonadati</taxon>
        <taxon>Bacteroidota</taxon>
        <taxon>Flavobacteriia</taxon>
        <taxon>Flavobacteriales</taxon>
        <taxon>Flavobacteriaceae</taxon>
        <taxon>Flavobacterium</taxon>
    </lineage>
</organism>
<dbReference type="EMBL" id="BAABCT010000001">
    <property type="protein sequence ID" value="GAA4061435.1"/>
    <property type="molecule type" value="Genomic_DNA"/>
</dbReference>
<reference evidence="2" key="1">
    <citation type="journal article" date="2019" name="Int. J. Syst. Evol. Microbiol.">
        <title>The Global Catalogue of Microorganisms (GCM) 10K type strain sequencing project: providing services to taxonomists for standard genome sequencing and annotation.</title>
        <authorList>
            <consortium name="The Broad Institute Genomics Platform"/>
            <consortium name="The Broad Institute Genome Sequencing Center for Infectious Disease"/>
            <person name="Wu L."/>
            <person name="Ma J."/>
        </authorList>
    </citation>
    <scope>NUCLEOTIDE SEQUENCE [LARGE SCALE GENOMIC DNA]</scope>
    <source>
        <strain evidence="2">JCM 17069</strain>
    </source>
</reference>
<keyword evidence="2" id="KW-1185">Reference proteome</keyword>
<comment type="caution">
    <text evidence="1">The sequence shown here is derived from an EMBL/GenBank/DDBJ whole genome shotgun (WGS) entry which is preliminary data.</text>
</comment>